<dbReference type="EMBL" id="VSSQ01000002">
    <property type="protein sequence ID" value="MPL55946.1"/>
    <property type="molecule type" value="Genomic_DNA"/>
</dbReference>
<evidence type="ECO:0000259" key="1">
    <source>
        <dbReference type="Pfam" id="PF18962"/>
    </source>
</evidence>
<proteinExistence type="predicted"/>
<dbReference type="Pfam" id="PF18962">
    <property type="entry name" value="Por_Secre_tail"/>
    <property type="match status" value="1"/>
</dbReference>
<sequence length="380" mass="41755">MQKFTFLFKTTFFFLFAFTLNAYSQSTYDFSSGLTIYKSSGSSNFDEAKFTVGGVEYKIQGGINGNLTNPSTGGVSNTKCLKKDTAGGDTFTLSRTDGQPFQFYGLWVKHNSMNSYAAFYSLPPFFTMNASNGCTSVASYTDATAIQGGSYTTSSYTWSIPNDGFTVTSVQISYKATLEWWIDNIIVGTALNNSPTNISTANPTVITSNSAVLGGNLTESDTYYGEWGIVWSNVNSTPIFDYGTTPDNYSVSSTTTGNFSSTVNFDGIPVGSTIYYRAYADNWDCGMVEYGDVKSFVLTGSLKSIDVNKTNDFIVYPNPVHSFVKISGLQQKSNVQILDTNGKLILQRKIDNNEDLNVEFLPPGIYFIKVKDEVTKFIKK</sequence>
<gene>
    <name evidence="2" type="ORF">SDC9_01428</name>
</gene>
<accession>A0A644SMX8</accession>
<reference evidence="2" key="1">
    <citation type="submission" date="2019-08" db="EMBL/GenBank/DDBJ databases">
        <authorList>
            <person name="Kucharzyk K."/>
            <person name="Murdoch R.W."/>
            <person name="Higgins S."/>
            <person name="Loffler F."/>
        </authorList>
    </citation>
    <scope>NUCLEOTIDE SEQUENCE</scope>
</reference>
<feature type="domain" description="Secretion system C-terminal sorting" evidence="1">
    <location>
        <begin position="315"/>
        <end position="380"/>
    </location>
</feature>
<evidence type="ECO:0000313" key="2">
    <source>
        <dbReference type="EMBL" id="MPL55946.1"/>
    </source>
</evidence>
<dbReference type="InterPro" id="IPR026444">
    <property type="entry name" value="Secre_tail"/>
</dbReference>
<dbReference type="NCBIfam" id="TIGR04183">
    <property type="entry name" value="Por_Secre_tail"/>
    <property type="match status" value="1"/>
</dbReference>
<comment type="caution">
    <text evidence="2">The sequence shown here is derived from an EMBL/GenBank/DDBJ whole genome shotgun (WGS) entry which is preliminary data.</text>
</comment>
<protein>
    <recommendedName>
        <fullName evidence="1">Secretion system C-terminal sorting domain-containing protein</fullName>
    </recommendedName>
</protein>
<dbReference type="AlphaFoldDB" id="A0A644SMX8"/>
<organism evidence="2">
    <name type="scientific">bioreactor metagenome</name>
    <dbReference type="NCBI Taxonomy" id="1076179"/>
    <lineage>
        <taxon>unclassified sequences</taxon>
        <taxon>metagenomes</taxon>
        <taxon>ecological metagenomes</taxon>
    </lineage>
</organism>
<name>A0A644SMX8_9ZZZZ</name>